<feature type="compositionally biased region" description="Basic and acidic residues" evidence="1">
    <location>
        <begin position="861"/>
        <end position="872"/>
    </location>
</feature>
<dbReference type="EMBL" id="UZAH01026635">
    <property type="protein sequence ID" value="VDO83406.1"/>
    <property type="molecule type" value="Genomic_DNA"/>
</dbReference>
<feature type="compositionally biased region" description="Low complexity" evidence="1">
    <location>
        <begin position="2344"/>
        <end position="2353"/>
    </location>
</feature>
<feature type="compositionally biased region" description="Acidic residues" evidence="1">
    <location>
        <begin position="334"/>
        <end position="344"/>
    </location>
</feature>
<feature type="compositionally biased region" description="Low complexity" evidence="1">
    <location>
        <begin position="1117"/>
        <end position="1138"/>
    </location>
</feature>
<feature type="region of interest" description="Disordered" evidence="1">
    <location>
        <begin position="831"/>
        <end position="1250"/>
    </location>
</feature>
<feature type="compositionally biased region" description="Low complexity" evidence="1">
    <location>
        <begin position="530"/>
        <end position="570"/>
    </location>
</feature>
<feature type="compositionally biased region" description="Polar residues" evidence="1">
    <location>
        <begin position="920"/>
        <end position="938"/>
    </location>
</feature>
<feature type="region of interest" description="Disordered" evidence="1">
    <location>
        <begin position="1275"/>
        <end position="1587"/>
    </location>
</feature>
<feature type="compositionally biased region" description="Polar residues" evidence="1">
    <location>
        <begin position="1337"/>
        <end position="1355"/>
    </location>
</feature>
<feature type="region of interest" description="Disordered" evidence="1">
    <location>
        <begin position="311"/>
        <end position="350"/>
    </location>
</feature>
<feature type="compositionally biased region" description="Polar residues" evidence="1">
    <location>
        <begin position="448"/>
        <end position="457"/>
    </location>
</feature>
<feature type="compositionally biased region" description="Polar residues" evidence="1">
    <location>
        <begin position="623"/>
        <end position="634"/>
    </location>
</feature>
<dbReference type="WBParaSite" id="HPBE_0001005601-mRNA-1">
    <property type="protein sequence ID" value="HPBE_0001005601-mRNA-1"/>
    <property type="gene ID" value="HPBE_0001005601"/>
</dbReference>
<proteinExistence type="predicted"/>
<feature type="compositionally biased region" description="Basic and acidic residues" evidence="1">
    <location>
        <begin position="2622"/>
        <end position="2631"/>
    </location>
</feature>
<feature type="compositionally biased region" description="Low complexity" evidence="1">
    <location>
        <begin position="1303"/>
        <end position="1318"/>
    </location>
</feature>
<feature type="compositionally biased region" description="Basic and acidic residues" evidence="1">
    <location>
        <begin position="2577"/>
        <end position="2603"/>
    </location>
</feature>
<feature type="compositionally biased region" description="Low complexity" evidence="1">
    <location>
        <begin position="711"/>
        <end position="727"/>
    </location>
</feature>
<feature type="compositionally biased region" description="Acidic residues" evidence="1">
    <location>
        <begin position="1661"/>
        <end position="1670"/>
    </location>
</feature>
<feature type="compositionally biased region" description="Polar residues" evidence="1">
    <location>
        <begin position="1743"/>
        <end position="1769"/>
    </location>
</feature>
<feature type="compositionally biased region" description="Polar residues" evidence="1">
    <location>
        <begin position="2132"/>
        <end position="2162"/>
    </location>
</feature>
<feature type="compositionally biased region" description="Acidic residues" evidence="1">
    <location>
        <begin position="1541"/>
        <end position="1550"/>
    </location>
</feature>
<feature type="compositionally biased region" description="Low complexity" evidence="1">
    <location>
        <begin position="2736"/>
        <end position="2754"/>
    </location>
</feature>
<feature type="compositionally biased region" description="Basic and acidic residues" evidence="1">
    <location>
        <begin position="1863"/>
        <end position="1875"/>
    </location>
</feature>
<feature type="compositionally biased region" description="Low complexity" evidence="1">
    <location>
        <begin position="2113"/>
        <end position="2131"/>
    </location>
</feature>
<organism evidence="2">
    <name type="scientific">Heligmosomoides polygyrus</name>
    <name type="common">Parasitic roundworm</name>
    <dbReference type="NCBI Taxonomy" id="6339"/>
    <lineage>
        <taxon>Eukaryota</taxon>
        <taxon>Metazoa</taxon>
        <taxon>Ecdysozoa</taxon>
        <taxon>Nematoda</taxon>
        <taxon>Chromadorea</taxon>
        <taxon>Rhabditida</taxon>
        <taxon>Rhabditina</taxon>
        <taxon>Rhabditomorpha</taxon>
        <taxon>Strongyloidea</taxon>
        <taxon>Heligmosomidae</taxon>
        <taxon>Heligmosomoides</taxon>
    </lineage>
</organism>
<feature type="compositionally biased region" description="Low complexity" evidence="1">
    <location>
        <begin position="673"/>
        <end position="701"/>
    </location>
</feature>
<dbReference type="Proteomes" id="UP000050761">
    <property type="component" value="Unassembled WGS sequence"/>
</dbReference>
<feature type="region of interest" description="Disordered" evidence="1">
    <location>
        <begin position="2110"/>
        <end position="2422"/>
    </location>
</feature>
<feature type="compositionally biased region" description="Low complexity" evidence="1">
    <location>
        <begin position="2003"/>
        <end position="2016"/>
    </location>
</feature>
<feature type="compositionally biased region" description="Low complexity" evidence="1">
    <location>
        <begin position="1833"/>
        <end position="1858"/>
    </location>
</feature>
<reference evidence="2 3" key="1">
    <citation type="submission" date="2018-11" db="EMBL/GenBank/DDBJ databases">
        <authorList>
            <consortium name="Pathogen Informatics"/>
        </authorList>
    </citation>
    <scope>NUCLEOTIDE SEQUENCE [LARGE SCALE GENOMIC DNA]</scope>
</reference>
<feature type="compositionally biased region" description="Low complexity" evidence="1">
    <location>
        <begin position="1061"/>
        <end position="1096"/>
    </location>
</feature>
<feature type="compositionally biased region" description="Low complexity" evidence="1">
    <location>
        <begin position="590"/>
        <end position="622"/>
    </location>
</feature>
<feature type="compositionally biased region" description="Low complexity" evidence="1">
    <location>
        <begin position="2638"/>
        <end position="2651"/>
    </location>
</feature>
<feature type="compositionally biased region" description="Low complexity" evidence="1">
    <location>
        <begin position="2023"/>
        <end position="2034"/>
    </location>
</feature>
<feature type="compositionally biased region" description="Polar residues" evidence="1">
    <location>
        <begin position="1689"/>
        <end position="1708"/>
    </location>
</feature>
<feature type="compositionally biased region" description="Basic and acidic residues" evidence="1">
    <location>
        <begin position="2459"/>
        <end position="2469"/>
    </location>
</feature>
<feature type="compositionally biased region" description="Acidic residues" evidence="1">
    <location>
        <begin position="580"/>
        <end position="589"/>
    </location>
</feature>
<feature type="compositionally biased region" description="Acidic residues" evidence="1">
    <location>
        <begin position="2554"/>
        <end position="2566"/>
    </location>
</feature>
<feature type="compositionally biased region" description="Polar residues" evidence="1">
    <location>
        <begin position="2187"/>
        <end position="2197"/>
    </location>
</feature>
<feature type="compositionally biased region" description="Basic and acidic residues" evidence="1">
    <location>
        <begin position="2498"/>
        <end position="2510"/>
    </location>
</feature>
<feature type="compositionally biased region" description="Polar residues" evidence="1">
    <location>
        <begin position="893"/>
        <end position="902"/>
    </location>
</feature>
<feature type="compositionally biased region" description="Low complexity" evidence="1">
    <location>
        <begin position="903"/>
        <end position="915"/>
    </location>
</feature>
<feature type="compositionally biased region" description="Low complexity" evidence="1">
    <location>
        <begin position="2610"/>
        <end position="2621"/>
    </location>
</feature>
<name>A0A3P7Y703_HELPZ</name>
<feature type="compositionally biased region" description="Polar residues" evidence="1">
    <location>
        <begin position="2672"/>
        <end position="2682"/>
    </location>
</feature>
<feature type="compositionally biased region" description="Polar residues" evidence="1">
    <location>
        <begin position="1780"/>
        <end position="1795"/>
    </location>
</feature>
<feature type="region of interest" description="Disordered" evidence="1">
    <location>
        <begin position="235"/>
        <end position="277"/>
    </location>
</feature>
<feature type="compositionally biased region" description="Polar residues" evidence="1">
    <location>
        <begin position="831"/>
        <end position="845"/>
    </location>
</feature>
<accession>A0A3P7Y703</accession>
<feature type="compositionally biased region" description="Polar residues" evidence="1">
    <location>
        <begin position="1011"/>
        <end position="1025"/>
    </location>
</feature>
<gene>
    <name evidence="2" type="ORF">HPBE_LOCUS10057</name>
</gene>
<evidence type="ECO:0000313" key="2">
    <source>
        <dbReference type="EMBL" id="VDO83406.1"/>
    </source>
</evidence>
<feature type="compositionally biased region" description="Basic and acidic residues" evidence="1">
    <location>
        <begin position="1709"/>
        <end position="1721"/>
    </location>
</feature>
<feature type="compositionally biased region" description="Polar residues" evidence="1">
    <location>
        <begin position="235"/>
        <end position="245"/>
    </location>
</feature>
<reference evidence="4" key="2">
    <citation type="submission" date="2019-09" db="UniProtKB">
        <authorList>
            <consortium name="WormBaseParasite"/>
        </authorList>
    </citation>
    <scope>IDENTIFICATION</scope>
</reference>
<feature type="region of interest" description="Disordered" evidence="1">
    <location>
        <begin position="1606"/>
        <end position="2097"/>
    </location>
</feature>
<feature type="compositionally biased region" description="Polar residues" evidence="1">
    <location>
        <begin position="1103"/>
        <end position="1116"/>
    </location>
</feature>
<evidence type="ECO:0000256" key="1">
    <source>
        <dbReference type="SAM" id="MobiDB-lite"/>
    </source>
</evidence>
<feature type="compositionally biased region" description="Basic and acidic residues" evidence="1">
    <location>
        <begin position="2040"/>
        <end position="2051"/>
    </location>
</feature>
<feature type="compositionally biased region" description="Polar residues" evidence="1">
    <location>
        <begin position="2264"/>
        <end position="2280"/>
    </location>
</feature>
<feature type="region of interest" description="Disordered" evidence="1">
    <location>
        <begin position="2811"/>
        <end position="2831"/>
    </location>
</feature>
<feature type="compositionally biased region" description="Low complexity" evidence="1">
    <location>
        <begin position="2297"/>
        <end position="2310"/>
    </location>
</feature>
<feature type="compositionally biased region" description="Polar residues" evidence="1">
    <location>
        <begin position="473"/>
        <end position="486"/>
    </location>
</feature>
<sequence length="2852" mass="297457">MLVSWNALIADACLTNEFLQNCCRHVILSTNTTSSTTLICRVHGDGYCVRIRDSCSERRNCLGERCSSLDDCPGPAQVKCMKERCGVEHTCESDNQCPFEMQCVDSECVTRESCPDLLTCLIGRLMLCSNGVCRSLSKSGASHPSQQYVIFGPEEHQSQTMFPSGFLDEEHGKLAERSKLAHPAPSPTSSYLGNDNYVEEEVEPHNEEQQKYPFQWMKVVASKAPYRGVVLKPGQSLTDLYPTSSEDSEEDTGIDSSELHPTPTAPLSLPNRGYPGRLLKLNAQKPTTASASTPNADNTGYRAVEAIARNGAPGETSSSTSANASDETQNSDATSDEDSEEDATEAQLPIARAAPFRKRLLQLPLPDRSLVGATATLDKFIRKAGDELNSFADSVPTSTVEAVPAKPLEESLKQAWTSAPAQSSSAIQASSHGSTNASVTAAPFRTVDNFSNEQSIKAASEETSKEEGGIEVTPTTDETSASSPSPETDEKQKLSGKAMPSTTSTSFPTLKEPQVETVQARPLEEALKETSTSASTPTAAVATSSATRRASPSRINGSATPTPLTTTASAFNETQGSDAVSDESSEEETAAAQLLSTTVAQTSTTEATEVEETAVNSTVEEASATTPSSETVASQEPLDATISPTTTSPSWFGEGPQPKIVQANSHDQAQEGAPTSAPAQTASAAVASTNSTSETVTLSTTVARLSKETQSRGAASDEASGEEGAVANSATEEEPASTSPPKEITSATTSTQSPVTKTSRPKIMQAEPLDKGISTSVPAQSATVVIPSWTMTLATTEKPITAADISNEIQNTDASSDEDSNVEAITEAQILSPTAARPSTTQKPTASDAPVNAALVPAEVGKVDKSQRKTEEALTTLTPDNPRAMETHDTPKGTLTSALVRSTTVPTSPTTGATPDEALPSTTSTPYPTAGNPTSSIISRKEPHNKTSTTAPAQTTTVATSSTTRGTASVVEATSTATADPSKKVQSKDAVSGEPSEKEGAGVAPEVEGASVSTPSSEKAVTLKDSSNKSPDEAVLSSTSAPSPAAVKYQPKVVSTEKPPKQTSSAAPAPAQSTTVATSPSTAATPDEAAPPTTSTPYPPSWNPISTITPPTEPQNQTSTTVPAQTTTVATSSTTQDTIYGDVDASVVEATSTATVEPSKEVQSKDAVSGEPSEEEGTEVAPAVEGASASTPSSEEAVTLKNSSNKSPEESVLSTTSAPSPATVKYQRMVVSSEPGEEAQKQTSTTVPAQTTTVAISSTIQGTAYGGKNASVVEATSTTTVEPSKEVQSKDAVSGEPSEEGTEVAPAVEVASASTPPSEEAVTLKDSSNKSPEEAVLSTTSAPSPATVKYQSKAVSNEPREEPQKQTSTTVPAQTTTVATSSITQDTIYGDVDASVVEATSTATVEPSKEVQSNDAVSGEPSEEGTEVAPAVEVASASTPPSEEAVTLKDSSNKSPDEAVLSTTSVPSPAAVKYQSKGVSNEPREEPQNQTSTTVPAQTTTVATSSATQDTIYGDVEASVVEATSTATVEPSKNTKSSDDASSEALEEGAEVAPATDRATASISSSETVAKKKPPDGIMPSTTSASFPILKKLQVDALPDKALADALKKTSTSAPTQPTTSVTPSTTNGVSPNNTNSSLVATGQSTNAANLQKKTQGNETTPEEILEEETAVNRDAEQVPATAQEPSDEITTTNPSKETQTIETASGKTSEDERIAEDPTTERASVLTPPPEALKTSEEETSEAQLLPTTVVRTSTAAEPDTASETLINATMEAAEGSSGDKSLQTTEAVSTMATSIPAVDNPPEKETHEVSNGTSTADQRTEGPSQGRSNLSPVTVTPSTTTADFSKQSQSSVTTSEETFEKEEAAVSPKREEASETVQAQILPYEAAIEDFSEEAQSSETGPEKISEDEEAAVNLETEGAQEAPGTWKAVETAGEPQKQTSSTAPAQTTTVPTSPTTEATPDEAAPSTTSSPYPPAWNPTSTITPPKERQKQTSSTVQAETTPVTTSSTTQGTVYGSMNGSVVETTSTATVEPSKNTKSSDDAPSKALEEGAEVALATEGALASISSSETVAKKKPPDGIMPSTTSTSSPILKKLQVDALPDKALADALKKTSTSAPTQPTTSVTPSTTNGVLPNNTNSPLVAMGQSTNTAYPSKQTQGNETTPEEIPEEGTAVNRDGEEVPASILSSETATAQKASHETAMADLSKETQTTETVSGETSEHERIAEDPPTERASVGTSPPETLETFEEETREAQLLPTAAVRTSTTAKPTDSKTLINATMEVAEGSSGDKSLQTAEAASTMATSMLAVDNPPEKETHDVSNGTSAADQRTEEPSQGRSNLSPVTVTPSTTAVDFSKQSQSSVTTSEETFEDEETAVSLKTEEASETVQAQRLPDEAATEDFSEEAQSSGTGPEKISEDEEVVNLETEGAQEAPGTWKAVETAGVDFSKETQGTETVSEKAFEDEKTAVGQATEEASETVQAQKLPHEAATVEFSKGAEKTETGPEKISEDEEETEVNSATEGAPETVEVHELPNEVAMDDFSKETQSTETASEDDFEDEETAAEDAPKTFQAQKLRDEAVADDISKEEQSTETVPERTSENEGAAVSPAAEETSTPSAEEVRSFEREVTQAQIQSTTRSSGSVTTSITMEDSSDEGQSITATSREDSEVGTTEAPSGFSNAVALPPKSGTPIVFDRLVNPTMPPVKESRRYKPLQNTTGHQNDEHEAPSSTVAPSQPAPTATIAAPTAVNARTRAETESPDTILSNETLKSGAPMTAVQLPTLAPESGELHDVLEDQTDGTDRIAVESNSPEQVEATADPAEWEPLPSWTLKIHPQPWRLEQERPDLAQ</sequence>
<feature type="compositionally biased region" description="Polar residues" evidence="1">
    <location>
        <begin position="1398"/>
        <end position="1416"/>
    </location>
</feature>
<feature type="compositionally biased region" description="Low complexity" evidence="1">
    <location>
        <begin position="1490"/>
        <end position="1511"/>
    </location>
</feature>
<evidence type="ECO:0000313" key="3">
    <source>
        <dbReference type="Proteomes" id="UP000050761"/>
    </source>
</evidence>
<feature type="compositionally biased region" description="Polar residues" evidence="1">
    <location>
        <begin position="1628"/>
        <end position="1658"/>
    </location>
</feature>
<feature type="compositionally biased region" description="Low complexity" evidence="1">
    <location>
        <begin position="418"/>
        <end position="431"/>
    </location>
</feature>
<feature type="compositionally biased region" description="Basic and acidic residues" evidence="1">
    <location>
        <begin position="2221"/>
        <end position="2233"/>
    </location>
</feature>
<feature type="region of interest" description="Disordered" evidence="1">
    <location>
        <begin position="413"/>
        <end position="777"/>
    </location>
</feature>
<feature type="compositionally biased region" description="Polar residues" evidence="1">
    <location>
        <begin position="1811"/>
        <end position="1832"/>
    </location>
</feature>
<feature type="compositionally biased region" description="Low complexity" evidence="1">
    <location>
        <begin position="1427"/>
        <end position="1442"/>
    </location>
</feature>
<evidence type="ECO:0000313" key="4">
    <source>
        <dbReference type="WBParaSite" id="HPBE_0001005601-mRNA-1"/>
    </source>
</evidence>
<feature type="compositionally biased region" description="Polar residues" evidence="1">
    <location>
        <begin position="1188"/>
        <end position="1220"/>
    </location>
</feature>
<feature type="compositionally biased region" description="Low complexity" evidence="1">
    <location>
        <begin position="1939"/>
        <end position="1973"/>
    </location>
</feature>
<feature type="compositionally biased region" description="Low complexity" evidence="1">
    <location>
        <begin position="947"/>
        <end position="979"/>
    </location>
</feature>
<protein>
    <submittedName>
        <fullName evidence="4">EB domain-containing protein</fullName>
    </submittedName>
</protein>
<feature type="compositionally biased region" description="Polar residues" evidence="1">
    <location>
        <begin position="736"/>
        <end position="758"/>
    </location>
</feature>
<feature type="region of interest" description="Disordered" evidence="1">
    <location>
        <begin position="2448"/>
        <end position="2776"/>
    </location>
</feature>
<feature type="compositionally biased region" description="Polar residues" evidence="1">
    <location>
        <begin position="1522"/>
        <end position="1535"/>
    </location>
</feature>
<keyword evidence="3" id="KW-1185">Reference proteome</keyword>
<feature type="compositionally biased region" description="Polar residues" evidence="1">
    <location>
        <begin position="315"/>
        <end position="330"/>
    </location>
</feature>
<feature type="compositionally biased region" description="Polar residues" evidence="1">
    <location>
        <begin position="2763"/>
        <end position="2772"/>
    </location>
</feature>
<feature type="compositionally biased region" description="Basic and acidic residues" evidence="1">
    <location>
        <begin position="459"/>
        <end position="468"/>
    </location>
</feature>
<feature type="compositionally biased region" description="Low complexity" evidence="1">
    <location>
        <begin position="1609"/>
        <end position="1627"/>
    </location>
</feature>
<feature type="compositionally biased region" description="Low complexity" evidence="1">
    <location>
        <begin position="1366"/>
        <end position="1381"/>
    </location>
</feature>
<feature type="compositionally biased region" description="Polar residues" evidence="1">
    <location>
        <begin position="2210"/>
        <end position="2220"/>
    </location>
</feature>
<feature type="compositionally biased region" description="Polar residues" evidence="1">
    <location>
        <begin position="1559"/>
        <end position="1568"/>
    </location>
</feature>